<dbReference type="EMBL" id="UINC01067430">
    <property type="protein sequence ID" value="SVB99088.1"/>
    <property type="molecule type" value="Genomic_DNA"/>
</dbReference>
<evidence type="ECO:0000313" key="1">
    <source>
        <dbReference type="EMBL" id="SVB99088.1"/>
    </source>
</evidence>
<reference evidence="1" key="1">
    <citation type="submission" date="2018-05" db="EMBL/GenBank/DDBJ databases">
        <authorList>
            <person name="Lanie J.A."/>
            <person name="Ng W.-L."/>
            <person name="Kazmierczak K.M."/>
            <person name="Andrzejewski T.M."/>
            <person name="Davidsen T.M."/>
            <person name="Wayne K.J."/>
            <person name="Tettelin H."/>
            <person name="Glass J.I."/>
            <person name="Rusch D."/>
            <person name="Podicherti R."/>
            <person name="Tsui H.-C.T."/>
            <person name="Winkler M.E."/>
        </authorList>
    </citation>
    <scope>NUCLEOTIDE SEQUENCE</scope>
</reference>
<dbReference type="AlphaFoldDB" id="A0A382IHQ3"/>
<evidence type="ECO:0008006" key="2">
    <source>
        <dbReference type="Google" id="ProtNLM"/>
    </source>
</evidence>
<accession>A0A382IHQ3</accession>
<sequence length="218" mass="25132">VILFISLLRKIRSSNKDSFNLIEFPKETDDKINNLIVDFKKKIYDLNNLFNQESKENKKIIADFDKKLEPFEKVAREKMDELKLFKTGYIDSRLKSLISGIIDTIEFIESGEKKIKSDTAINKYLDEELQNYFILTKDKLLIILEQFGVEKFEPALNTSNLDQPGCAAQANTEPTDDVKKINLIHSIVAPGYKIEFKKGEVTFVKKAIVKVYALKKDD</sequence>
<name>A0A382IHQ3_9ZZZZ</name>
<gene>
    <name evidence="1" type="ORF">METZ01_LOCUS251942</name>
</gene>
<organism evidence="1">
    <name type="scientific">marine metagenome</name>
    <dbReference type="NCBI Taxonomy" id="408172"/>
    <lineage>
        <taxon>unclassified sequences</taxon>
        <taxon>metagenomes</taxon>
        <taxon>ecological metagenomes</taxon>
    </lineage>
</organism>
<proteinExistence type="predicted"/>
<protein>
    <recommendedName>
        <fullName evidence="2">Nucleotide exchange factor GrpE</fullName>
    </recommendedName>
</protein>
<feature type="non-terminal residue" evidence="1">
    <location>
        <position position="1"/>
    </location>
</feature>